<dbReference type="RefSeq" id="WP_355091481.1">
    <property type="nucleotide sequence ID" value="NZ_JBEXKW010000135.1"/>
</dbReference>
<comment type="caution">
    <text evidence="2">The sequence shown here is derived from an EMBL/GenBank/DDBJ whole genome shotgun (WGS) entry which is preliminary data.</text>
</comment>
<gene>
    <name evidence="2" type="ORF">AB0I48_32810</name>
</gene>
<accession>A0ABV3G3Y8</accession>
<dbReference type="Proteomes" id="UP001551695">
    <property type="component" value="Unassembled WGS sequence"/>
</dbReference>
<name>A0ABV3G3Y8_9NOCA</name>
<protein>
    <submittedName>
        <fullName evidence="2">Uncharacterized protein</fullName>
    </submittedName>
</protein>
<evidence type="ECO:0000256" key="1">
    <source>
        <dbReference type="SAM" id="MobiDB-lite"/>
    </source>
</evidence>
<evidence type="ECO:0000313" key="3">
    <source>
        <dbReference type="Proteomes" id="UP001551695"/>
    </source>
</evidence>
<proteinExistence type="predicted"/>
<sequence>MFDNRHRDVWRPYSPPIPIYVDIDIVLPTDSPRRDISPRIAKYGLDLSGRMPARQRAWHRLADGRWIASIEVPVETGGQWVFLDFIASSEAVAPREDGEALPDRPSNRWGQPKRF</sequence>
<evidence type="ECO:0000313" key="2">
    <source>
        <dbReference type="EMBL" id="MEV0712348.1"/>
    </source>
</evidence>
<feature type="region of interest" description="Disordered" evidence="1">
    <location>
        <begin position="94"/>
        <end position="115"/>
    </location>
</feature>
<keyword evidence="3" id="KW-1185">Reference proteome</keyword>
<organism evidence="2 3">
    <name type="scientific">Nocardia aurea</name>
    <dbReference type="NCBI Taxonomy" id="2144174"/>
    <lineage>
        <taxon>Bacteria</taxon>
        <taxon>Bacillati</taxon>
        <taxon>Actinomycetota</taxon>
        <taxon>Actinomycetes</taxon>
        <taxon>Mycobacteriales</taxon>
        <taxon>Nocardiaceae</taxon>
        <taxon>Nocardia</taxon>
    </lineage>
</organism>
<dbReference type="EMBL" id="JBFAKC010000020">
    <property type="protein sequence ID" value="MEV0712348.1"/>
    <property type="molecule type" value="Genomic_DNA"/>
</dbReference>
<reference evidence="2 3" key="1">
    <citation type="submission" date="2024-06" db="EMBL/GenBank/DDBJ databases">
        <title>The Natural Products Discovery Center: Release of the First 8490 Sequenced Strains for Exploring Actinobacteria Biosynthetic Diversity.</title>
        <authorList>
            <person name="Kalkreuter E."/>
            <person name="Kautsar S.A."/>
            <person name="Yang D."/>
            <person name="Bader C.D."/>
            <person name="Teijaro C.N."/>
            <person name="Fluegel L."/>
            <person name="Davis C.M."/>
            <person name="Simpson J.R."/>
            <person name="Lauterbach L."/>
            <person name="Steele A.D."/>
            <person name="Gui C."/>
            <person name="Meng S."/>
            <person name="Li G."/>
            <person name="Viehrig K."/>
            <person name="Ye F."/>
            <person name="Su P."/>
            <person name="Kiefer A.F."/>
            <person name="Nichols A."/>
            <person name="Cepeda A.J."/>
            <person name="Yan W."/>
            <person name="Fan B."/>
            <person name="Jiang Y."/>
            <person name="Adhikari A."/>
            <person name="Zheng C.-J."/>
            <person name="Schuster L."/>
            <person name="Cowan T.M."/>
            <person name="Smanski M.J."/>
            <person name="Chevrette M.G."/>
            <person name="De Carvalho L.P.S."/>
            <person name="Shen B."/>
        </authorList>
    </citation>
    <scope>NUCLEOTIDE SEQUENCE [LARGE SCALE GENOMIC DNA]</scope>
    <source>
        <strain evidence="2 3">NPDC050403</strain>
    </source>
</reference>
<feature type="compositionally biased region" description="Basic and acidic residues" evidence="1">
    <location>
        <begin position="94"/>
        <end position="106"/>
    </location>
</feature>